<dbReference type="EMBL" id="KB454507">
    <property type="protein sequence ID" value="EME29587.1"/>
    <property type="molecule type" value="Genomic_DNA"/>
</dbReference>
<organism evidence="3 4">
    <name type="scientific">Galdieria sulphuraria</name>
    <name type="common">Red alga</name>
    <dbReference type="NCBI Taxonomy" id="130081"/>
    <lineage>
        <taxon>Eukaryota</taxon>
        <taxon>Rhodophyta</taxon>
        <taxon>Bangiophyceae</taxon>
        <taxon>Galdieriales</taxon>
        <taxon>Galdieriaceae</taxon>
        <taxon>Galdieria</taxon>
    </lineage>
</organism>
<dbReference type="Gramene" id="EME29587">
    <property type="protein sequence ID" value="EME29587"/>
    <property type="gene ID" value="Gasu_30260"/>
</dbReference>
<evidence type="ECO:0000313" key="3">
    <source>
        <dbReference type="EMBL" id="EME29587.1"/>
    </source>
</evidence>
<evidence type="ECO:0000256" key="2">
    <source>
        <dbReference type="SAM" id="MobiDB-lite"/>
    </source>
</evidence>
<dbReference type="InterPro" id="IPR018609">
    <property type="entry name" value="Bud13"/>
</dbReference>
<feature type="region of interest" description="Disordered" evidence="2">
    <location>
        <begin position="174"/>
        <end position="200"/>
    </location>
</feature>
<sequence>MGYLEDYIQNVYGFRNEKKKQSKKRQRKVSLGNFSLVDDDSVLASPKFNREKKKDSGGKKEEKKLLASEGWTSVSLDVLETARTSSFEQGKSYVPCSDTDFSKVIDRDGDLDISEQQNLTVDEDGDLDFSTYNSPPDTVATPSDTVNLESKVAKIDSGIKLKVGLQSADDIKEQNRKVRGNEGAEATEQEALDKNSSTVYRDRRGKKLDTYEEYIDSRKRKSHFRNEPEYTWGAGIVQKHLADEEIERLANESTRDFAVYKTNEELNERQRQQLRWGDPLLSQRYQKEKDTQVSNNASSHEGREYKHYSSVASNERYQGPPAPPNRFNIEPGPRWDGIDRSNGFEKKVFDRVAKKKAMEDFAYKISVEDM</sequence>
<evidence type="ECO:0000313" key="4">
    <source>
        <dbReference type="Proteomes" id="UP000030680"/>
    </source>
</evidence>
<dbReference type="eggNOG" id="KOG2654">
    <property type="taxonomic scope" value="Eukaryota"/>
</dbReference>
<reference evidence="4" key="1">
    <citation type="journal article" date="2013" name="Science">
        <title>Gene transfer from bacteria and archaea facilitated evolution of an extremophilic eukaryote.</title>
        <authorList>
            <person name="Schonknecht G."/>
            <person name="Chen W.H."/>
            <person name="Ternes C.M."/>
            <person name="Barbier G.G."/>
            <person name="Shrestha R.P."/>
            <person name="Stanke M."/>
            <person name="Brautigam A."/>
            <person name="Baker B.J."/>
            <person name="Banfield J.F."/>
            <person name="Garavito R.M."/>
            <person name="Carr K."/>
            <person name="Wilkerson C."/>
            <person name="Rensing S.A."/>
            <person name="Gagneul D."/>
            <person name="Dickenson N.E."/>
            <person name="Oesterhelt C."/>
            <person name="Lercher M.J."/>
            <person name="Weber A.P."/>
        </authorList>
    </citation>
    <scope>NUCLEOTIDE SEQUENCE [LARGE SCALE GENOMIC DNA]</scope>
    <source>
        <strain evidence="4">074W</strain>
    </source>
</reference>
<evidence type="ECO:0000256" key="1">
    <source>
        <dbReference type="ARBA" id="ARBA00011069"/>
    </source>
</evidence>
<dbReference type="Proteomes" id="UP000030680">
    <property type="component" value="Unassembled WGS sequence"/>
</dbReference>
<keyword evidence="4" id="KW-1185">Reference proteome</keyword>
<protein>
    <recommendedName>
        <fullName evidence="5">Pre-mRNA-splicing factor CWC26</fullName>
    </recommendedName>
</protein>
<accession>M2XHM3</accession>
<dbReference type="PANTHER" id="PTHR31809">
    <property type="entry name" value="BUD13 HOMOLOG"/>
    <property type="match status" value="1"/>
</dbReference>
<dbReference type="GO" id="GO:0070274">
    <property type="term" value="C:RES complex"/>
    <property type="evidence" value="ECO:0007669"/>
    <property type="project" value="TreeGrafter"/>
</dbReference>
<gene>
    <name evidence="3" type="ORF">Gasu_30260</name>
</gene>
<dbReference type="OrthoDB" id="6022at2759"/>
<dbReference type="KEGG" id="gsl:Gasu_30260"/>
<feature type="region of interest" description="Disordered" evidence="2">
    <location>
        <begin position="117"/>
        <end position="143"/>
    </location>
</feature>
<dbReference type="GeneID" id="17088371"/>
<dbReference type="STRING" id="130081.M2XHM3"/>
<proteinExistence type="inferred from homology"/>
<dbReference type="RefSeq" id="XP_005706107.1">
    <property type="nucleotide sequence ID" value="XM_005706050.1"/>
</dbReference>
<dbReference type="InterPro" id="IPR051112">
    <property type="entry name" value="CWC26_splicing_factor"/>
</dbReference>
<evidence type="ECO:0008006" key="5">
    <source>
        <dbReference type="Google" id="ProtNLM"/>
    </source>
</evidence>
<dbReference type="AlphaFoldDB" id="M2XHM3"/>
<dbReference type="GO" id="GO:0005684">
    <property type="term" value="C:U2-type spliceosomal complex"/>
    <property type="evidence" value="ECO:0007669"/>
    <property type="project" value="TreeGrafter"/>
</dbReference>
<dbReference type="GO" id="GO:0003723">
    <property type="term" value="F:RNA binding"/>
    <property type="evidence" value="ECO:0007669"/>
    <property type="project" value="TreeGrafter"/>
</dbReference>
<feature type="region of interest" description="Disordered" evidence="2">
    <location>
        <begin position="284"/>
        <end position="340"/>
    </location>
</feature>
<dbReference type="Pfam" id="PF09736">
    <property type="entry name" value="Bud13"/>
    <property type="match status" value="1"/>
</dbReference>
<name>M2XHM3_GALSU</name>
<dbReference type="PANTHER" id="PTHR31809:SF0">
    <property type="entry name" value="BUD13 HOMOLOG"/>
    <property type="match status" value="1"/>
</dbReference>
<comment type="similarity">
    <text evidence="1">Belongs to the CWC26 family.</text>
</comment>
<feature type="compositionally biased region" description="Polar residues" evidence="2">
    <location>
        <begin position="130"/>
        <end position="143"/>
    </location>
</feature>
<dbReference type="GO" id="GO:0000398">
    <property type="term" value="P:mRNA splicing, via spliceosome"/>
    <property type="evidence" value="ECO:0007669"/>
    <property type="project" value="TreeGrafter"/>
</dbReference>